<proteinExistence type="predicted"/>
<dbReference type="GO" id="GO:0006508">
    <property type="term" value="P:proteolysis"/>
    <property type="evidence" value="ECO:0007669"/>
    <property type="project" value="InterPro"/>
</dbReference>
<dbReference type="InterPro" id="IPR021109">
    <property type="entry name" value="Peptidase_aspartic_dom_sf"/>
</dbReference>
<dbReference type="Pfam" id="PF13975">
    <property type="entry name" value="gag-asp_proteas"/>
    <property type="match status" value="1"/>
</dbReference>
<dbReference type="SUPFAM" id="SSF50630">
    <property type="entry name" value="Acid proteases"/>
    <property type="match status" value="1"/>
</dbReference>
<dbReference type="InterPro" id="IPR001995">
    <property type="entry name" value="Peptidase_A2_cat"/>
</dbReference>
<feature type="domain" description="Peptidase A2" evidence="2">
    <location>
        <begin position="41"/>
        <end position="122"/>
    </location>
</feature>
<keyword evidence="4" id="KW-1185">Reference proteome</keyword>
<sequence>MTTMETAKYALPIIYNDKKQQLILKGNIISEKLCKKWSIPVEFIIDSGANVSVLPIDFVKKARLLQQLRNKGKYVLSGSVPKSKTKIYGQISVKLQCKGNVNLEPCFIVMEEGTPFLLGMDILRECILDLSTPVPNLMVLMPSLWALEPTRHTTTTCEIAGHTIQCLIDTGCTHCFITLKAATKLRLQYEIPKEDELCRTIHGK</sequence>
<evidence type="ECO:0000313" key="3">
    <source>
        <dbReference type="EMBL" id="KAK8724942.1"/>
    </source>
</evidence>
<dbReference type="Gene3D" id="2.40.70.10">
    <property type="entry name" value="Acid Proteases"/>
    <property type="match status" value="2"/>
</dbReference>
<evidence type="ECO:0000313" key="4">
    <source>
        <dbReference type="Proteomes" id="UP001445076"/>
    </source>
</evidence>
<accession>A0AAW0W7G1</accession>
<dbReference type="Proteomes" id="UP001445076">
    <property type="component" value="Unassembled WGS sequence"/>
</dbReference>
<keyword evidence="1" id="KW-0378">Hydrolase</keyword>
<evidence type="ECO:0000259" key="2">
    <source>
        <dbReference type="PROSITE" id="PS50175"/>
    </source>
</evidence>
<gene>
    <name evidence="3" type="ORF">OTU49_010992</name>
</gene>
<name>A0AAW0W7G1_CHEQU</name>
<comment type="caution">
    <text evidence="3">The sequence shown here is derived from an EMBL/GenBank/DDBJ whole genome shotgun (WGS) entry which is preliminary data.</text>
</comment>
<dbReference type="PROSITE" id="PS50175">
    <property type="entry name" value="ASP_PROT_RETROV"/>
    <property type="match status" value="1"/>
</dbReference>
<dbReference type="EMBL" id="JARKIK010000084">
    <property type="protein sequence ID" value="KAK8724942.1"/>
    <property type="molecule type" value="Genomic_DNA"/>
</dbReference>
<dbReference type="PROSITE" id="PS00141">
    <property type="entry name" value="ASP_PROTEASE"/>
    <property type="match status" value="1"/>
</dbReference>
<dbReference type="AlphaFoldDB" id="A0AAW0W7G1"/>
<reference evidence="3 4" key="1">
    <citation type="journal article" date="2024" name="BMC Genomics">
        <title>Genome assembly of redclaw crayfish (Cherax quadricarinatus) provides insights into its immune adaptation and hypoxia tolerance.</title>
        <authorList>
            <person name="Liu Z."/>
            <person name="Zheng J."/>
            <person name="Li H."/>
            <person name="Fang K."/>
            <person name="Wang S."/>
            <person name="He J."/>
            <person name="Zhou D."/>
            <person name="Weng S."/>
            <person name="Chi M."/>
            <person name="Gu Z."/>
            <person name="He J."/>
            <person name="Li F."/>
            <person name="Wang M."/>
        </authorList>
    </citation>
    <scope>NUCLEOTIDE SEQUENCE [LARGE SCALE GENOMIC DNA]</scope>
    <source>
        <strain evidence="3">ZL_2023a</strain>
    </source>
</reference>
<protein>
    <recommendedName>
        <fullName evidence="2">Peptidase A2 domain-containing protein</fullName>
    </recommendedName>
</protein>
<dbReference type="InterPro" id="IPR001969">
    <property type="entry name" value="Aspartic_peptidase_AS"/>
</dbReference>
<dbReference type="GO" id="GO:0004190">
    <property type="term" value="F:aspartic-type endopeptidase activity"/>
    <property type="evidence" value="ECO:0007669"/>
    <property type="project" value="InterPro"/>
</dbReference>
<evidence type="ECO:0000256" key="1">
    <source>
        <dbReference type="ARBA" id="ARBA00022801"/>
    </source>
</evidence>
<organism evidence="3 4">
    <name type="scientific">Cherax quadricarinatus</name>
    <name type="common">Australian red claw crayfish</name>
    <dbReference type="NCBI Taxonomy" id="27406"/>
    <lineage>
        <taxon>Eukaryota</taxon>
        <taxon>Metazoa</taxon>
        <taxon>Ecdysozoa</taxon>
        <taxon>Arthropoda</taxon>
        <taxon>Crustacea</taxon>
        <taxon>Multicrustacea</taxon>
        <taxon>Malacostraca</taxon>
        <taxon>Eumalacostraca</taxon>
        <taxon>Eucarida</taxon>
        <taxon>Decapoda</taxon>
        <taxon>Pleocyemata</taxon>
        <taxon>Astacidea</taxon>
        <taxon>Parastacoidea</taxon>
        <taxon>Parastacidae</taxon>
        <taxon>Cherax</taxon>
    </lineage>
</organism>